<organism evidence="1 2">
    <name type="scientific">Mycetomoellerius zeteki</name>
    <dbReference type="NCBI Taxonomy" id="64791"/>
    <lineage>
        <taxon>Eukaryota</taxon>
        <taxon>Metazoa</taxon>
        <taxon>Ecdysozoa</taxon>
        <taxon>Arthropoda</taxon>
        <taxon>Hexapoda</taxon>
        <taxon>Insecta</taxon>
        <taxon>Pterygota</taxon>
        <taxon>Neoptera</taxon>
        <taxon>Endopterygota</taxon>
        <taxon>Hymenoptera</taxon>
        <taxon>Apocrita</taxon>
        <taxon>Aculeata</taxon>
        <taxon>Formicoidea</taxon>
        <taxon>Formicidae</taxon>
        <taxon>Myrmicinae</taxon>
        <taxon>Mycetomoellerius</taxon>
    </lineage>
</organism>
<dbReference type="Proteomes" id="UP000075809">
    <property type="component" value="Unassembled WGS sequence"/>
</dbReference>
<sequence length="276" mass="31852">MPPEQAVSLLVSQLPAFQGSQDEDVDLWLNRVEKIASIHRVSDNIKLLAVTQKLQKSAREWLDLDFEVVNESWNTFKGAISRCFKRRVSYQETMQKVESRKWILGKEEFQEYVLQKMKLLHPLRLPQREVIQFLISGITNPLSFIQDSVFKIFFGQNAVCNNQTVKEFRMLCNAKIDVIDSKEVSFSLSFLPAITFDVRFHIIKNDNWPTHVVLGRDFLISNKLTLIYSPSDSEACERLQLINEVASADICEFEVEDESIINSLSTKTDFDPKISL</sequence>
<evidence type="ECO:0000313" key="2">
    <source>
        <dbReference type="Proteomes" id="UP000075809"/>
    </source>
</evidence>
<reference evidence="1 2" key="1">
    <citation type="submission" date="2015-09" db="EMBL/GenBank/DDBJ databases">
        <title>Trachymyrmex zeteki WGS genome.</title>
        <authorList>
            <person name="Nygaard S."/>
            <person name="Hu H."/>
            <person name="Boomsma J."/>
            <person name="Zhang G."/>
        </authorList>
    </citation>
    <scope>NUCLEOTIDE SEQUENCE [LARGE SCALE GENOMIC DNA]</scope>
    <source>
        <strain evidence="1">Tzet28-1</strain>
        <tissue evidence="1">Whole body</tissue>
    </source>
</reference>
<dbReference type="EMBL" id="KQ983088">
    <property type="protein sequence ID" value="KYQ47694.1"/>
    <property type="molecule type" value="Genomic_DNA"/>
</dbReference>
<proteinExistence type="predicted"/>
<evidence type="ECO:0000313" key="1">
    <source>
        <dbReference type="EMBL" id="KYQ47694.1"/>
    </source>
</evidence>
<name>A0A151WIP0_9HYME</name>
<dbReference type="STRING" id="64791.A0A151WIP0"/>
<dbReference type="AlphaFoldDB" id="A0A151WIP0"/>
<gene>
    <name evidence="1" type="ORF">ALC60_13280</name>
</gene>
<protein>
    <recommendedName>
        <fullName evidence="3">Retrotransposon gag domain-containing protein</fullName>
    </recommendedName>
</protein>
<keyword evidence="2" id="KW-1185">Reference proteome</keyword>
<evidence type="ECO:0008006" key="3">
    <source>
        <dbReference type="Google" id="ProtNLM"/>
    </source>
</evidence>
<accession>A0A151WIP0</accession>